<name>A0A0R2BI09_SECCO</name>
<dbReference type="Gene3D" id="1.10.357.10">
    <property type="entry name" value="Tetracycline Repressor, domain 2"/>
    <property type="match status" value="1"/>
</dbReference>
<dbReference type="EMBL" id="AYYR01000054">
    <property type="protein sequence ID" value="KRM75340.1"/>
    <property type="molecule type" value="Genomic_DNA"/>
</dbReference>
<gene>
    <name evidence="1" type="ORF">FC82_GL002533</name>
</gene>
<evidence type="ECO:0008006" key="3">
    <source>
        <dbReference type="Google" id="ProtNLM"/>
    </source>
</evidence>
<dbReference type="SUPFAM" id="SSF46689">
    <property type="entry name" value="Homeodomain-like"/>
    <property type="match status" value="1"/>
</dbReference>
<dbReference type="RefSeq" id="WP_056996924.1">
    <property type="nucleotide sequence ID" value="NZ_AYYR01000054.1"/>
</dbReference>
<dbReference type="STRING" id="33960.TY91_02405"/>
<protein>
    <recommendedName>
        <fullName evidence="3">HTH tetR-type domain-containing protein</fullName>
    </recommendedName>
</protein>
<evidence type="ECO:0000313" key="2">
    <source>
        <dbReference type="Proteomes" id="UP000051845"/>
    </source>
</evidence>
<proteinExistence type="predicted"/>
<dbReference type="InterPro" id="IPR009057">
    <property type="entry name" value="Homeodomain-like_sf"/>
</dbReference>
<evidence type="ECO:0000313" key="1">
    <source>
        <dbReference type="EMBL" id="KRM75340.1"/>
    </source>
</evidence>
<accession>A0A0R2BI09</accession>
<dbReference type="Proteomes" id="UP000051845">
    <property type="component" value="Unassembled WGS sequence"/>
</dbReference>
<dbReference type="PATRIC" id="fig|1423733.4.peg.2648"/>
<sequence length="185" mass="21047">MYHIKSDKRSQRSARLITAGLDRCLAESKFEDITISTLVAEATVGRATFYRLFDSATDVLVYECDQLFETMTVDHHEFSSINTWLQTNIDTFIANAVLLETLIRTHQTQAIYAAQLRTLQKMPFLTDRLGLPTDQIDFLNASLAALLISTLSMWFEHHKKESPERLFEMIKVTIQSLSVGLADLS</sequence>
<organism evidence="1 2">
    <name type="scientific">Secundilactobacillus collinoides DSM 20515 = JCM 1123</name>
    <dbReference type="NCBI Taxonomy" id="1423733"/>
    <lineage>
        <taxon>Bacteria</taxon>
        <taxon>Bacillati</taxon>
        <taxon>Bacillota</taxon>
        <taxon>Bacilli</taxon>
        <taxon>Lactobacillales</taxon>
        <taxon>Lactobacillaceae</taxon>
        <taxon>Secundilactobacillus</taxon>
    </lineage>
</organism>
<comment type="caution">
    <text evidence="1">The sequence shown here is derived from an EMBL/GenBank/DDBJ whole genome shotgun (WGS) entry which is preliminary data.</text>
</comment>
<reference evidence="1 2" key="1">
    <citation type="journal article" date="2015" name="Genome Announc.">
        <title>Expanding the biotechnology potential of lactobacilli through comparative genomics of 213 strains and associated genera.</title>
        <authorList>
            <person name="Sun Z."/>
            <person name="Harris H.M."/>
            <person name="McCann A."/>
            <person name="Guo C."/>
            <person name="Argimon S."/>
            <person name="Zhang W."/>
            <person name="Yang X."/>
            <person name="Jeffery I.B."/>
            <person name="Cooney J.C."/>
            <person name="Kagawa T.F."/>
            <person name="Liu W."/>
            <person name="Song Y."/>
            <person name="Salvetti E."/>
            <person name="Wrobel A."/>
            <person name="Rasinkangas P."/>
            <person name="Parkhill J."/>
            <person name="Rea M.C."/>
            <person name="O'Sullivan O."/>
            <person name="Ritari J."/>
            <person name="Douillard F.P."/>
            <person name="Paul Ross R."/>
            <person name="Yang R."/>
            <person name="Briner A.E."/>
            <person name="Felis G.E."/>
            <person name="de Vos W.M."/>
            <person name="Barrangou R."/>
            <person name="Klaenhammer T.R."/>
            <person name="Caufield P.W."/>
            <person name="Cui Y."/>
            <person name="Zhang H."/>
            <person name="O'Toole P.W."/>
        </authorList>
    </citation>
    <scope>NUCLEOTIDE SEQUENCE [LARGE SCALE GENOMIC DNA]</scope>
    <source>
        <strain evidence="1 2">DSM 20515</strain>
    </source>
</reference>
<dbReference type="AlphaFoldDB" id="A0A0R2BI09"/>